<organism evidence="2 3">
    <name type="scientific">Roseovarius marisflavi</name>
    <dbReference type="NCBI Taxonomy" id="1054996"/>
    <lineage>
        <taxon>Bacteria</taxon>
        <taxon>Pseudomonadati</taxon>
        <taxon>Pseudomonadota</taxon>
        <taxon>Alphaproteobacteria</taxon>
        <taxon>Rhodobacterales</taxon>
        <taxon>Roseobacteraceae</taxon>
        <taxon>Roseovarius</taxon>
    </lineage>
</organism>
<evidence type="ECO:0000313" key="2">
    <source>
        <dbReference type="EMBL" id="SHL20216.1"/>
    </source>
</evidence>
<evidence type="ECO:0000256" key="1">
    <source>
        <dbReference type="SAM" id="Phobius"/>
    </source>
</evidence>
<sequence length="133" mass="13977">MTRLTPGIKPHDGTRGVTLLELVIAVFVLSIGTIAALRSADQAGRVLGGEAARVMAMQVALNRAEELRLLGAVGARSLSNRVVYGPYNWQVAVSEEATRAGFTEATITARSPDQPGGRVVVIAPTEVVAEVVK</sequence>
<proteinExistence type="predicted"/>
<name>A0A1M6YPN4_9RHOB</name>
<protein>
    <submittedName>
        <fullName evidence="2">General secretion pathway protein I</fullName>
    </submittedName>
</protein>
<dbReference type="EMBL" id="FRBN01000007">
    <property type="protein sequence ID" value="SHL20216.1"/>
    <property type="molecule type" value="Genomic_DNA"/>
</dbReference>
<keyword evidence="1" id="KW-1133">Transmembrane helix</keyword>
<dbReference type="STRING" id="1054996.SAMN05444414_107119"/>
<dbReference type="Pfam" id="PF07963">
    <property type="entry name" value="N_methyl"/>
    <property type="match status" value="1"/>
</dbReference>
<dbReference type="OrthoDB" id="7743552at2"/>
<feature type="transmembrane region" description="Helical" evidence="1">
    <location>
        <begin position="16"/>
        <end position="37"/>
    </location>
</feature>
<dbReference type="AlphaFoldDB" id="A0A1M6YPN4"/>
<accession>A0A1M6YPN4</accession>
<gene>
    <name evidence="2" type="ORF">SAMN05444414_107119</name>
</gene>
<dbReference type="RefSeq" id="WP_073197143.1">
    <property type="nucleotide sequence ID" value="NZ_FRBN01000007.1"/>
</dbReference>
<reference evidence="3" key="1">
    <citation type="submission" date="2016-11" db="EMBL/GenBank/DDBJ databases">
        <authorList>
            <person name="Varghese N."/>
            <person name="Submissions S."/>
        </authorList>
    </citation>
    <scope>NUCLEOTIDE SEQUENCE [LARGE SCALE GENOMIC DNA]</scope>
    <source>
        <strain evidence="3">DSM 29327</strain>
    </source>
</reference>
<evidence type="ECO:0000313" key="3">
    <source>
        <dbReference type="Proteomes" id="UP000184191"/>
    </source>
</evidence>
<dbReference type="PROSITE" id="PS00409">
    <property type="entry name" value="PROKAR_NTER_METHYL"/>
    <property type="match status" value="1"/>
</dbReference>
<dbReference type="Proteomes" id="UP000184191">
    <property type="component" value="Unassembled WGS sequence"/>
</dbReference>
<keyword evidence="3" id="KW-1185">Reference proteome</keyword>
<keyword evidence="1" id="KW-0472">Membrane</keyword>
<dbReference type="NCBIfam" id="TIGR02532">
    <property type="entry name" value="IV_pilin_GFxxxE"/>
    <property type="match status" value="1"/>
</dbReference>
<dbReference type="InterPro" id="IPR012902">
    <property type="entry name" value="N_methyl_site"/>
</dbReference>
<keyword evidence="1" id="KW-0812">Transmembrane</keyword>